<keyword evidence="3" id="KW-0687">Ribonucleoprotein</keyword>
<dbReference type="GO" id="GO:0003735">
    <property type="term" value="F:structural constituent of ribosome"/>
    <property type="evidence" value="ECO:0007669"/>
    <property type="project" value="InterPro"/>
</dbReference>
<evidence type="ECO:0000256" key="5">
    <source>
        <dbReference type="ARBA" id="ARBA00035530"/>
    </source>
</evidence>
<organism evidence="6 7">
    <name type="scientific">Anser cygnoides</name>
    <name type="common">Swan goose</name>
    <dbReference type="NCBI Taxonomy" id="8845"/>
    <lineage>
        <taxon>Eukaryota</taxon>
        <taxon>Metazoa</taxon>
        <taxon>Chordata</taxon>
        <taxon>Craniata</taxon>
        <taxon>Vertebrata</taxon>
        <taxon>Euteleostomi</taxon>
        <taxon>Archelosauria</taxon>
        <taxon>Archosauria</taxon>
        <taxon>Dinosauria</taxon>
        <taxon>Saurischia</taxon>
        <taxon>Theropoda</taxon>
        <taxon>Coelurosauria</taxon>
        <taxon>Aves</taxon>
        <taxon>Neognathae</taxon>
        <taxon>Galloanserae</taxon>
        <taxon>Anseriformes</taxon>
        <taxon>Anatidae</taxon>
        <taxon>Anserinae</taxon>
        <taxon>Anser</taxon>
    </lineage>
</organism>
<name>A0A8B9DW61_ANSCY</name>
<dbReference type="GO" id="GO:0005840">
    <property type="term" value="C:ribosome"/>
    <property type="evidence" value="ECO:0007669"/>
    <property type="project" value="UniProtKB-KW"/>
</dbReference>
<evidence type="ECO:0000313" key="6">
    <source>
        <dbReference type="Ensembl" id="ENSACDP00005013104.1"/>
    </source>
</evidence>
<dbReference type="GO" id="GO:0006412">
    <property type="term" value="P:translation"/>
    <property type="evidence" value="ECO:0007669"/>
    <property type="project" value="InterPro"/>
</dbReference>
<comment type="similarity">
    <text evidence="1">Belongs to the eukaryotic ribosomal protein eL33 family.</text>
</comment>
<dbReference type="Pfam" id="PF01247">
    <property type="entry name" value="Ribosomal_L35Ae"/>
    <property type="match status" value="1"/>
</dbReference>
<dbReference type="Proteomes" id="UP000694521">
    <property type="component" value="Unplaced"/>
</dbReference>
<dbReference type="Ensembl" id="ENSACDT00005015793.1">
    <property type="protein sequence ID" value="ENSACDP00005013104.1"/>
    <property type="gene ID" value="ENSACDG00005009653.1"/>
</dbReference>
<evidence type="ECO:0000256" key="4">
    <source>
        <dbReference type="ARBA" id="ARBA00035228"/>
    </source>
</evidence>
<dbReference type="AlphaFoldDB" id="A0A8B9DW61"/>
<reference evidence="6" key="2">
    <citation type="submission" date="2025-09" db="UniProtKB">
        <authorList>
            <consortium name="Ensembl"/>
        </authorList>
    </citation>
    <scope>IDENTIFICATION</scope>
</reference>
<dbReference type="Gene3D" id="2.40.10.190">
    <property type="entry name" value="translation elongation factor selb, chain A, domain 4"/>
    <property type="match status" value="1"/>
</dbReference>
<accession>A0A8B9DW61</accession>
<dbReference type="InterPro" id="IPR038661">
    <property type="entry name" value="Ribosomal_eL33_sf"/>
</dbReference>
<keyword evidence="7" id="KW-1185">Reference proteome</keyword>
<evidence type="ECO:0000313" key="7">
    <source>
        <dbReference type="Proteomes" id="UP000694521"/>
    </source>
</evidence>
<sequence>VSGTLWSKREHTDLLKIEGVYACQVTEFYFGKRCAYVYKVKKQHFSSWDSTLNEGHTYMVVDWIK</sequence>
<evidence type="ECO:0000256" key="2">
    <source>
        <dbReference type="ARBA" id="ARBA00022980"/>
    </source>
</evidence>
<dbReference type="SUPFAM" id="SSF50447">
    <property type="entry name" value="Translation proteins"/>
    <property type="match status" value="1"/>
</dbReference>
<evidence type="ECO:0000256" key="1">
    <source>
        <dbReference type="ARBA" id="ARBA00009269"/>
    </source>
</evidence>
<keyword evidence="2" id="KW-0689">Ribosomal protein</keyword>
<protein>
    <recommendedName>
        <fullName evidence="4">Large ribosomal subunit protein eL33</fullName>
    </recommendedName>
    <alternativeName>
        <fullName evidence="5">60S ribosomal protein L35a</fullName>
    </alternativeName>
</protein>
<dbReference type="InterPro" id="IPR009000">
    <property type="entry name" value="Transl_B-barrel_sf"/>
</dbReference>
<evidence type="ECO:0000256" key="3">
    <source>
        <dbReference type="ARBA" id="ARBA00023274"/>
    </source>
</evidence>
<reference evidence="6" key="1">
    <citation type="submission" date="2025-08" db="UniProtKB">
        <authorList>
            <consortium name="Ensembl"/>
        </authorList>
    </citation>
    <scope>IDENTIFICATION</scope>
</reference>
<dbReference type="InterPro" id="IPR001780">
    <property type="entry name" value="Ribosomal_eL33"/>
</dbReference>
<dbReference type="GO" id="GO:1990904">
    <property type="term" value="C:ribonucleoprotein complex"/>
    <property type="evidence" value="ECO:0007669"/>
    <property type="project" value="UniProtKB-KW"/>
</dbReference>
<dbReference type="PANTHER" id="PTHR10902">
    <property type="entry name" value="60S RIBOSOMAL PROTEIN L35A"/>
    <property type="match status" value="1"/>
</dbReference>
<proteinExistence type="inferred from homology"/>